<keyword evidence="8" id="KW-0175">Coiled coil</keyword>
<accession>A0A250FT10</accession>
<dbReference type="GO" id="GO:0009279">
    <property type="term" value="C:cell outer membrane"/>
    <property type="evidence" value="ECO:0007669"/>
    <property type="project" value="UniProtKB-SubCell"/>
</dbReference>
<dbReference type="PANTHER" id="PTHR30026:SF20">
    <property type="entry name" value="OUTER MEMBRANE PROTEIN TOLC"/>
    <property type="match status" value="1"/>
</dbReference>
<dbReference type="AlphaFoldDB" id="A0A250FT10"/>
<dbReference type="GO" id="GO:1990281">
    <property type="term" value="C:efflux pump complex"/>
    <property type="evidence" value="ECO:0007669"/>
    <property type="project" value="TreeGrafter"/>
</dbReference>
<dbReference type="KEGG" id="cgh:CGC50_05465"/>
<keyword evidence="5" id="KW-0812">Transmembrane</keyword>
<evidence type="ECO:0000256" key="6">
    <source>
        <dbReference type="ARBA" id="ARBA00023136"/>
    </source>
</evidence>
<evidence type="ECO:0000256" key="5">
    <source>
        <dbReference type="ARBA" id="ARBA00022692"/>
    </source>
</evidence>
<feature type="coiled-coil region" evidence="8">
    <location>
        <begin position="343"/>
        <end position="402"/>
    </location>
</feature>
<evidence type="ECO:0000256" key="1">
    <source>
        <dbReference type="ARBA" id="ARBA00004442"/>
    </source>
</evidence>
<dbReference type="Gene3D" id="1.20.1600.10">
    <property type="entry name" value="Outer membrane efflux proteins (OEP)"/>
    <property type="match status" value="1"/>
</dbReference>
<dbReference type="GO" id="GO:0015562">
    <property type="term" value="F:efflux transmembrane transporter activity"/>
    <property type="evidence" value="ECO:0007669"/>
    <property type="project" value="InterPro"/>
</dbReference>
<dbReference type="InterPro" id="IPR051906">
    <property type="entry name" value="TolC-like"/>
</dbReference>
<dbReference type="PANTHER" id="PTHR30026">
    <property type="entry name" value="OUTER MEMBRANE PROTEIN TOLC"/>
    <property type="match status" value="1"/>
</dbReference>
<evidence type="ECO:0000313" key="10">
    <source>
        <dbReference type="Proteomes" id="UP000217250"/>
    </source>
</evidence>
<dbReference type="SUPFAM" id="SSF56954">
    <property type="entry name" value="Outer membrane efflux proteins (OEP)"/>
    <property type="match status" value="1"/>
</dbReference>
<dbReference type="GeneID" id="84808013"/>
<keyword evidence="6" id="KW-0472">Membrane</keyword>
<evidence type="ECO:0000256" key="8">
    <source>
        <dbReference type="SAM" id="Coils"/>
    </source>
</evidence>
<dbReference type="InterPro" id="IPR003423">
    <property type="entry name" value="OMP_efflux"/>
</dbReference>
<proteinExistence type="inferred from homology"/>
<evidence type="ECO:0000256" key="3">
    <source>
        <dbReference type="ARBA" id="ARBA00022448"/>
    </source>
</evidence>
<dbReference type="Pfam" id="PF02321">
    <property type="entry name" value="OEP"/>
    <property type="match status" value="2"/>
</dbReference>
<gene>
    <name evidence="9" type="ORF">CGC50_05465</name>
</gene>
<dbReference type="Proteomes" id="UP000217250">
    <property type="component" value="Chromosome"/>
</dbReference>
<dbReference type="RefSeq" id="WP_095911294.1">
    <property type="nucleotide sequence ID" value="NZ_CP022386.1"/>
</dbReference>
<keyword evidence="7" id="KW-0998">Cell outer membrane</keyword>
<evidence type="ECO:0000256" key="7">
    <source>
        <dbReference type="ARBA" id="ARBA00023237"/>
    </source>
</evidence>
<comment type="similarity">
    <text evidence="2">Belongs to the outer membrane factor (OMF) (TC 1.B.17) family.</text>
</comment>
<evidence type="ECO:0000256" key="2">
    <source>
        <dbReference type="ARBA" id="ARBA00007613"/>
    </source>
</evidence>
<organism evidence="9 10">
    <name type="scientific">Capnocytophaga gingivalis</name>
    <dbReference type="NCBI Taxonomy" id="1017"/>
    <lineage>
        <taxon>Bacteria</taxon>
        <taxon>Pseudomonadati</taxon>
        <taxon>Bacteroidota</taxon>
        <taxon>Flavobacteriia</taxon>
        <taxon>Flavobacteriales</taxon>
        <taxon>Flavobacteriaceae</taxon>
        <taxon>Capnocytophaga</taxon>
    </lineage>
</organism>
<reference evidence="10" key="1">
    <citation type="submission" date="2017-06" db="EMBL/GenBank/DDBJ databases">
        <title>Capnocytophaga spp. assemblies.</title>
        <authorList>
            <person name="Gulvik C.A."/>
        </authorList>
    </citation>
    <scope>NUCLEOTIDE SEQUENCE [LARGE SCALE GENOMIC DNA]</scope>
    <source>
        <strain evidence="10">H1496</strain>
    </source>
</reference>
<protein>
    <submittedName>
        <fullName evidence="9">Transporter</fullName>
    </submittedName>
</protein>
<dbReference type="GO" id="GO:0015288">
    <property type="term" value="F:porin activity"/>
    <property type="evidence" value="ECO:0007669"/>
    <property type="project" value="TreeGrafter"/>
</dbReference>
<evidence type="ECO:0000256" key="4">
    <source>
        <dbReference type="ARBA" id="ARBA00022452"/>
    </source>
</evidence>
<name>A0A250FT10_9FLAO</name>
<dbReference type="EMBL" id="CP022386">
    <property type="protein sequence ID" value="ATA88151.1"/>
    <property type="molecule type" value="Genomic_DNA"/>
</dbReference>
<keyword evidence="4" id="KW-1134">Transmembrane beta strand</keyword>
<sequence length="454" mass="50250">MKHIFITILSICVGTGSLWAQEVGRELTLSQAIGYALQHKAAAQKAQIEVRKSEYKIKEARANALPTIAGSAGLVYNPKLQATYIDGSAFAFPGMPVSNEPKKLEMGQKWASSAELKLTQVIFNQAVFIGLKAARTTREFYQLNEQLTQNDIIEKVAQAYWQVYQGEQALENVRVNLELTEKTAKIVEGSYKAGLAKKIDLDRVTVALNNLRSAEQQAMSGLQVATLALKYMIGMPMNEPISLPKEAFKADYSLVFEKGNASERTEIKVLEKQKELLSLSTKAQRSGLYPSLALQATYGYLGMGPKVPIFYGKADKVYWSDYSAITLGLKIPIFSGFGTRAKIEQAKMEEEALEATLKDTRLALDLAQESAQTKLANNLLTIQTQEENVKLANEVLQNTQNNYHQGLASLNDLLESERALSDAKNSYTNALLSYKLAEIELLKAQGKLETMIND</sequence>
<comment type="subcellular location">
    <subcellularLocation>
        <location evidence="1">Cell outer membrane</location>
    </subcellularLocation>
</comment>
<dbReference type="OrthoDB" id="367883at2"/>
<evidence type="ECO:0000313" key="9">
    <source>
        <dbReference type="EMBL" id="ATA88151.1"/>
    </source>
</evidence>
<keyword evidence="3" id="KW-0813">Transport</keyword>